<evidence type="ECO:0000256" key="4">
    <source>
        <dbReference type="ARBA" id="ARBA00023315"/>
    </source>
</evidence>
<comment type="catalytic activity">
    <reaction evidence="5 15">
        <text>L-phenylalanyl-tRNA(Phe) + an N-terminal L-alpha-aminoacyl-[protein] = an N-terminal L-phenylalanyl-L-alpha-aminoacyl-[protein] + tRNA(Phe)</text>
        <dbReference type="Rhea" id="RHEA:43632"/>
        <dbReference type="Rhea" id="RHEA-COMP:9668"/>
        <dbReference type="Rhea" id="RHEA-COMP:9699"/>
        <dbReference type="Rhea" id="RHEA-COMP:10636"/>
        <dbReference type="Rhea" id="RHEA-COMP:10637"/>
        <dbReference type="ChEBI" id="CHEBI:78442"/>
        <dbReference type="ChEBI" id="CHEBI:78531"/>
        <dbReference type="ChEBI" id="CHEBI:78597"/>
        <dbReference type="ChEBI" id="CHEBI:83561"/>
        <dbReference type="EC" id="2.3.2.6"/>
    </reaction>
</comment>
<evidence type="ECO:0000313" key="16">
    <source>
        <dbReference type="EMBL" id="OZI38980.1"/>
    </source>
</evidence>
<dbReference type="Proteomes" id="UP000217005">
    <property type="component" value="Unassembled WGS sequence"/>
</dbReference>
<dbReference type="EC" id="2.3.2.6" evidence="10 15"/>
<evidence type="ECO:0000256" key="2">
    <source>
        <dbReference type="ARBA" id="ARBA00022490"/>
    </source>
</evidence>
<dbReference type="PANTHER" id="PTHR30098:SF2">
    <property type="entry name" value="LEUCYL_PHENYLALANYL-TRNA--PROTEIN TRANSFERASE"/>
    <property type="match status" value="1"/>
</dbReference>
<evidence type="ECO:0000256" key="1">
    <source>
        <dbReference type="ARBA" id="ARBA00004496"/>
    </source>
</evidence>
<evidence type="ECO:0000256" key="3">
    <source>
        <dbReference type="ARBA" id="ARBA00022679"/>
    </source>
</evidence>
<proteinExistence type="inferred from homology"/>
<keyword evidence="4 15" id="KW-0012">Acyltransferase</keyword>
<evidence type="ECO:0000256" key="9">
    <source>
        <dbReference type="ARBA" id="ARBA00061535"/>
    </source>
</evidence>
<dbReference type="AlphaFoldDB" id="A0A261SQ74"/>
<dbReference type="InterPro" id="IPR004616">
    <property type="entry name" value="Leu/Phe-tRNA_Trfase"/>
</dbReference>
<gene>
    <name evidence="15" type="primary">aat</name>
    <name evidence="16" type="ORF">CEG14_05430</name>
</gene>
<evidence type="ECO:0000256" key="13">
    <source>
        <dbReference type="ARBA" id="ARBA00077165"/>
    </source>
</evidence>
<protein>
    <recommendedName>
        <fullName evidence="11 15">Leucyl/phenylalanyl-tRNA--protein transferase</fullName>
        <ecNumber evidence="10 15">2.3.2.6</ecNumber>
    </recommendedName>
    <alternativeName>
        <fullName evidence="12 15">L/F-transferase</fullName>
    </alternativeName>
    <alternativeName>
        <fullName evidence="13 15">Leucyltransferase</fullName>
    </alternativeName>
    <alternativeName>
        <fullName evidence="14 15">Phenyalanyltransferase</fullName>
    </alternativeName>
</protein>
<dbReference type="SUPFAM" id="SSF55729">
    <property type="entry name" value="Acyl-CoA N-acyltransferases (Nat)"/>
    <property type="match status" value="1"/>
</dbReference>
<dbReference type="HAMAP" id="MF_00688">
    <property type="entry name" value="Leu_Phe_trans"/>
    <property type="match status" value="1"/>
</dbReference>
<comment type="catalytic activity">
    <reaction evidence="6 15">
        <text>N-terminal L-arginyl-[protein] + L-leucyl-tRNA(Leu) = N-terminal L-leucyl-L-arginyl-[protein] + tRNA(Leu) + H(+)</text>
        <dbReference type="Rhea" id="RHEA:50416"/>
        <dbReference type="Rhea" id="RHEA-COMP:9613"/>
        <dbReference type="Rhea" id="RHEA-COMP:9622"/>
        <dbReference type="Rhea" id="RHEA-COMP:12672"/>
        <dbReference type="Rhea" id="RHEA-COMP:12673"/>
        <dbReference type="ChEBI" id="CHEBI:15378"/>
        <dbReference type="ChEBI" id="CHEBI:64719"/>
        <dbReference type="ChEBI" id="CHEBI:78442"/>
        <dbReference type="ChEBI" id="CHEBI:78494"/>
        <dbReference type="ChEBI" id="CHEBI:133044"/>
        <dbReference type="EC" id="2.3.2.6"/>
    </reaction>
</comment>
<dbReference type="InterPro" id="IPR042221">
    <property type="entry name" value="Leu/Phe-tRNA_Trfase_N"/>
</dbReference>
<evidence type="ECO:0000256" key="8">
    <source>
        <dbReference type="ARBA" id="ARBA00054043"/>
    </source>
</evidence>
<dbReference type="GO" id="GO:0005737">
    <property type="term" value="C:cytoplasm"/>
    <property type="evidence" value="ECO:0007669"/>
    <property type="project" value="UniProtKB-SubCell"/>
</dbReference>
<comment type="caution">
    <text evidence="16">The sequence shown here is derived from an EMBL/GenBank/DDBJ whole genome shotgun (WGS) entry which is preliminary data.</text>
</comment>
<dbReference type="FunFam" id="3.30.70.3550:FF:000001">
    <property type="entry name" value="Leucyl/phenylalanyl-tRNA--protein transferase"/>
    <property type="match status" value="1"/>
</dbReference>
<comment type="subcellular location">
    <subcellularLocation>
        <location evidence="1 15">Cytoplasm</location>
    </subcellularLocation>
</comment>
<evidence type="ECO:0000256" key="6">
    <source>
        <dbReference type="ARBA" id="ARBA00050652"/>
    </source>
</evidence>
<dbReference type="PANTHER" id="PTHR30098">
    <property type="entry name" value="LEUCYL/PHENYLALANYL-TRNA--PROTEIN TRANSFERASE"/>
    <property type="match status" value="1"/>
</dbReference>
<evidence type="ECO:0000256" key="5">
    <source>
        <dbReference type="ARBA" id="ARBA00050607"/>
    </source>
</evidence>
<comment type="similarity">
    <text evidence="9 15">Belongs to the L/F-transferase family.</text>
</comment>
<name>A0A261SQ74_9BORD</name>
<reference evidence="16 17" key="1">
    <citation type="submission" date="2017-05" db="EMBL/GenBank/DDBJ databases">
        <title>Complete and WGS of Bordetella genogroups.</title>
        <authorList>
            <person name="Spilker T."/>
            <person name="LiPuma J."/>
        </authorList>
    </citation>
    <scope>NUCLEOTIDE SEQUENCE [LARGE SCALE GENOMIC DNA]</scope>
    <source>
        <strain evidence="16 17">AU17610</strain>
    </source>
</reference>
<sequence>MKLPWLAADAPFPPPETALSEPDGLLAAGGELNVTRLRQAYSNGIFPWYSEGEPVLWWSPDPRMVLPCADFAPSHSLRKRLRQLGRMQGPQAALQVRVDTAFAEVIRACAGTRKTQHGTWITQHVQDAYIGWHRAGQAHSIETWIDGELAGGLYGVNLGTMFFGESMFAHATDASKIALAHLVAFLQRQGVAWIDCQQQTSHLASLGARPVPRSHFLRHVREAVTHPPLTWRPGWLDTEGSLHPLPEAPRP</sequence>
<comment type="function">
    <text evidence="8 15">Functions in the N-end rule pathway of protein degradation where it conjugates Leu, Phe and, less efficiently, Met from aminoacyl-tRNAs to the N-termini of proteins containing an N-terminal arginine or lysine.</text>
</comment>
<dbReference type="InterPro" id="IPR042203">
    <property type="entry name" value="Leu/Phe-tRNA_Trfase_C"/>
</dbReference>
<dbReference type="Pfam" id="PF03588">
    <property type="entry name" value="Leu_Phe_trans"/>
    <property type="match status" value="1"/>
</dbReference>
<keyword evidence="3 15" id="KW-0808">Transferase</keyword>
<dbReference type="GO" id="GO:0008914">
    <property type="term" value="F:leucyl-tRNA--protein transferase activity"/>
    <property type="evidence" value="ECO:0007669"/>
    <property type="project" value="UniProtKB-UniRule"/>
</dbReference>
<evidence type="ECO:0000256" key="10">
    <source>
        <dbReference type="ARBA" id="ARBA00066767"/>
    </source>
</evidence>
<dbReference type="OrthoDB" id="9790282at2"/>
<organism evidence="16 17">
    <name type="scientific">Bordetella genomosp. 1</name>
    <dbReference type="NCBI Taxonomy" id="1395607"/>
    <lineage>
        <taxon>Bacteria</taxon>
        <taxon>Pseudomonadati</taxon>
        <taxon>Pseudomonadota</taxon>
        <taxon>Betaproteobacteria</taxon>
        <taxon>Burkholderiales</taxon>
        <taxon>Alcaligenaceae</taxon>
        <taxon>Bordetella</taxon>
    </lineage>
</organism>
<dbReference type="Gene3D" id="3.30.70.3550">
    <property type="entry name" value="Leucyl/phenylalanyl-tRNA-protein transferase, N-terminal domain"/>
    <property type="match status" value="1"/>
</dbReference>
<evidence type="ECO:0000256" key="7">
    <source>
        <dbReference type="ARBA" id="ARBA00051538"/>
    </source>
</evidence>
<dbReference type="InterPro" id="IPR016181">
    <property type="entry name" value="Acyl_CoA_acyltransferase"/>
</dbReference>
<dbReference type="RefSeq" id="WP_094825356.1">
    <property type="nucleotide sequence ID" value="NZ_NEVL01000002.1"/>
</dbReference>
<evidence type="ECO:0000256" key="15">
    <source>
        <dbReference type="HAMAP-Rule" id="MF_00688"/>
    </source>
</evidence>
<evidence type="ECO:0000256" key="12">
    <source>
        <dbReference type="ARBA" id="ARBA00077136"/>
    </source>
</evidence>
<dbReference type="NCBIfam" id="TIGR00667">
    <property type="entry name" value="aat"/>
    <property type="match status" value="1"/>
</dbReference>
<evidence type="ECO:0000256" key="11">
    <source>
        <dbReference type="ARBA" id="ARBA00074372"/>
    </source>
</evidence>
<dbReference type="GO" id="GO:0030163">
    <property type="term" value="P:protein catabolic process"/>
    <property type="evidence" value="ECO:0007669"/>
    <property type="project" value="UniProtKB-UniRule"/>
</dbReference>
<comment type="catalytic activity">
    <reaction evidence="7 15">
        <text>N-terminal L-lysyl-[protein] + L-leucyl-tRNA(Leu) = N-terminal L-leucyl-L-lysyl-[protein] + tRNA(Leu) + H(+)</text>
        <dbReference type="Rhea" id="RHEA:12340"/>
        <dbReference type="Rhea" id="RHEA-COMP:9613"/>
        <dbReference type="Rhea" id="RHEA-COMP:9622"/>
        <dbReference type="Rhea" id="RHEA-COMP:12670"/>
        <dbReference type="Rhea" id="RHEA-COMP:12671"/>
        <dbReference type="ChEBI" id="CHEBI:15378"/>
        <dbReference type="ChEBI" id="CHEBI:65249"/>
        <dbReference type="ChEBI" id="CHEBI:78442"/>
        <dbReference type="ChEBI" id="CHEBI:78494"/>
        <dbReference type="ChEBI" id="CHEBI:133043"/>
        <dbReference type="EC" id="2.3.2.6"/>
    </reaction>
</comment>
<evidence type="ECO:0000256" key="14">
    <source>
        <dbReference type="ARBA" id="ARBA00083640"/>
    </source>
</evidence>
<dbReference type="EMBL" id="NEVL01000002">
    <property type="protein sequence ID" value="OZI38980.1"/>
    <property type="molecule type" value="Genomic_DNA"/>
</dbReference>
<accession>A0A261SQ74</accession>
<evidence type="ECO:0000313" key="17">
    <source>
        <dbReference type="Proteomes" id="UP000217005"/>
    </source>
</evidence>
<dbReference type="Gene3D" id="3.40.630.70">
    <property type="entry name" value="Leucyl/phenylalanyl-tRNA-protein transferase, C-terminal domain"/>
    <property type="match status" value="1"/>
</dbReference>
<keyword evidence="2 15" id="KW-0963">Cytoplasm</keyword>